<dbReference type="SUPFAM" id="SSF101262">
    <property type="entry name" value="Methenyltetrahydrofolate cyclohydrolase-like"/>
    <property type="match status" value="1"/>
</dbReference>
<dbReference type="Gene3D" id="1.20.120.680">
    <property type="entry name" value="Formiminotetrahydrofolate cyclodeaminase monomer, up-and-down helical bundle"/>
    <property type="match status" value="1"/>
</dbReference>
<gene>
    <name evidence="2" type="ORF">P3F81_01975</name>
</gene>
<keyword evidence="3" id="KW-1185">Reference proteome</keyword>
<dbReference type="KEGG" id="sgbi:P3F81_01975"/>
<dbReference type="Pfam" id="PF04961">
    <property type="entry name" value="FTCD_C"/>
    <property type="match status" value="1"/>
</dbReference>
<dbReference type="RefSeq" id="WP_147666828.1">
    <property type="nucleotide sequence ID" value="NZ_CP120678.1"/>
</dbReference>
<organism evidence="2 3">
    <name type="scientific">Selenobaculum gibii</name>
    <dbReference type="NCBI Taxonomy" id="3054208"/>
    <lineage>
        <taxon>Bacteria</taxon>
        <taxon>Bacillati</taxon>
        <taxon>Bacillota</taxon>
        <taxon>Negativicutes</taxon>
        <taxon>Selenomonadales</taxon>
        <taxon>Selenomonadaceae</taxon>
        <taxon>Selenobaculum</taxon>
    </lineage>
</organism>
<protein>
    <submittedName>
        <fullName evidence="2">Cyclodeaminase/cyclohydrolase family protein</fullName>
    </submittedName>
</protein>
<evidence type="ECO:0000313" key="3">
    <source>
        <dbReference type="Proteomes" id="UP001243623"/>
    </source>
</evidence>
<dbReference type="InterPro" id="IPR007044">
    <property type="entry name" value="Cyclodeamin/CycHdrlase"/>
</dbReference>
<evidence type="ECO:0000259" key="1">
    <source>
        <dbReference type="Pfam" id="PF04961"/>
    </source>
</evidence>
<evidence type="ECO:0000313" key="2">
    <source>
        <dbReference type="EMBL" id="WIW71119.1"/>
    </source>
</evidence>
<reference evidence="2" key="1">
    <citation type="submission" date="2023-03" db="EMBL/GenBank/DDBJ databases">
        <title>Selenobaculum gbiensis gen. nov. sp. nov., a new bacterium isolated from the gut microbiota of IBD patient.</title>
        <authorList>
            <person name="Yeo S."/>
            <person name="Park H."/>
            <person name="Huh C.S."/>
        </authorList>
    </citation>
    <scope>NUCLEOTIDE SEQUENCE</scope>
    <source>
        <strain evidence="2">ICN-92133</strain>
    </source>
</reference>
<dbReference type="Proteomes" id="UP001243623">
    <property type="component" value="Chromosome"/>
</dbReference>
<dbReference type="EMBL" id="CP120678">
    <property type="protein sequence ID" value="WIW71119.1"/>
    <property type="molecule type" value="Genomic_DNA"/>
</dbReference>
<proteinExistence type="predicted"/>
<sequence length="193" mass="20817">MLTELSIHDFFTKMAGKEAPGGGSGAAMTGLNGVCLLEMAVKVSKVSLTETEFSGALDELTRLHQELENLINADAEVLARALPALTRVGPDGSQEEWNEILLEAVHIPFEIAQACIDALVVAKQMKDKLHQNVVCDATFGAMSCNTALQGAVLLAELNISLLRGDAELMEKLKIDMMNFAERSDMLIDAILCK</sequence>
<feature type="domain" description="Cyclodeaminase/cyclohydrolase" evidence="1">
    <location>
        <begin position="7"/>
        <end position="173"/>
    </location>
</feature>
<accession>A0A9Y2EVG1</accession>
<name>A0A9Y2EVG1_9FIRM</name>
<dbReference type="GO" id="GO:0003824">
    <property type="term" value="F:catalytic activity"/>
    <property type="evidence" value="ECO:0007669"/>
    <property type="project" value="InterPro"/>
</dbReference>
<dbReference type="AlphaFoldDB" id="A0A9Y2EVG1"/>
<dbReference type="InterPro" id="IPR036178">
    <property type="entry name" value="Formintransfe-cycloase-like_sf"/>
</dbReference>